<keyword evidence="1" id="KW-0812">Transmembrane</keyword>
<keyword evidence="1" id="KW-1133">Transmembrane helix</keyword>
<keyword evidence="3" id="KW-1185">Reference proteome</keyword>
<evidence type="ECO:0000313" key="2">
    <source>
        <dbReference type="EMBL" id="KAH3871971.1"/>
    </source>
</evidence>
<proteinExistence type="predicted"/>
<dbReference type="AlphaFoldDB" id="A0A9D4M973"/>
<sequence>MITSAEFNFDNITQEYLKSESSVELELSNLQERAHQLRAKTKKDRVLREDVDRVDLRELQSSVVLCTGLIIVMVVFFLWILRTQQSLVSRKTNIVRTTTSQCVVRAKSENEYVHDLLLCLCDTDFNRKDLRHEIRRRVQIRQVCLPRQYQRGIRPCWHCDAHC</sequence>
<protein>
    <submittedName>
        <fullName evidence="2">Uncharacterized protein</fullName>
    </submittedName>
</protein>
<evidence type="ECO:0000313" key="3">
    <source>
        <dbReference type="Proteomes" id="UP000828390"/>
    </source>
</evidence>
<reference evidence="2" key="1">
    <citation type="journal article" date="2019" name="bioRxiv">
        <title>The Genome of the Zebra Mussel, Dreissena polymorpha: A Resource for Invasive Species Research.</title>
        <authorList>
            <person name="McCartney M.A."/>
            <person name="Auch B."/>
            <person name="Kono T."/>
            <person name="Mallez S."/>
            <person name="Zhang Y."/>
            <person name="Obille A."/>
            <person name="Becker A."/>
            <person name="Abrahante J.E."/>
            <person name="Garbe J."/>
            <person name="Badalamenti J.P."/>
            <person name="Herman A."/>
            <person name="Mangelson H."/>
            <person name="Liachko I."/>
            <person name="Sullivan S."/>
            <person name="Sone E.D."/>
            <person name="Koren S."/>
            <person name="Silverstein K.A.T."/>
            <person name="Beckman K.B."/>
            <person name="Gohl D.M."/>
        </authorList>
    </citation>
    <scope>NUCLEOTIDE SEQUENCE</scope>
    <source>
        <strain evidence="2">Duluth1</strain>
        <tissue evidence="2">Whole animal</tissue>
    </source>
</reference>
<feature type="transmembrane region" description="Helical" evidence="1">
    <location>
        <begin position="62"/>
        <end position="81"/>
    </location>
</feature>
<reference evidence="2" key="2">
    <citation type="submission" date="2020-11" db="EMBL/GenBank/DDBJ databases">
        <authorList>
            <person name="McCartney M.A."/>
            <person name="Auch B."/>
            <person name="Kono T."/>
            <person name="Mallez S."/>
            <person name="Becker A."/>
            <person name="Gohl D.M."/>
            <person name="Silverstein K.A.T."/>
            <person name="Koren S."/>
            <person name="Bechman K.B."/>
            <person name="Herman A."/>
            <person name="Abrahante J.E."/>
            <person name="Garbe J."/>
        </authorList>
    </citation>
    <scope>NUCLEOTIDE SEQUENCE</scope>
    <source>
        <strain evidence="2">Duluth1</strain>
        <tissue evidence="2">Whole animal</tissue>
    </source>
</reference>
<evidence type="ECO:0000256" key="1">
    <source>
        <dbReference type="SAM" id="Phobius"/>
    </source>
</evidence>
<gene>
    <name evidence="2" type="ORF">DPMN_035186</name>
</gene>
<dbReference type="Proteomes" id="UP000828390">
    <property type="component" value="Unassembled WGS sequence"/>
</dbReference>
<dbReference type="EMBL" id="JAIWYP010000002">
    <property type="protein sequence ID" value="KAH3871971.1"/>
    <property type="molecule type" value="Genomic_DNA"/>
</dbReference>
<accession>A0A9D4M973</accession>
<name>A0A9D4M973_DREPO</name>
<comment type="caution">
    <text evidence="2">The sequence shown here is derived from an EMBL/GenBank/DDBJ whole genome shotgun (WGS) entry which is preliminary data.</text>
</comment>
<organism evidence="2 3">
    <name type="scientific">Dreissena polymorpha</name>
    <name type="common">Zebra mussel</name>
    <name type="synonym">Mytilus polymorpha</name>
    <dbReference type="NCBI Taxonomy" id="45954"/>
    <lineage>
        <taxon>Eukaryota</taxon>
        <taxon>Metazoa</taxon>
        <taxon>Spiralia</taxon>
        <taxon>Lophotrochozoa</taxon>
        <taxon>Mollusca</taxon>
        <taxon>Bivalvia</taxon>
        <taxon>Autobranchia</taxon>
        <taxon>Heteroconchia</taxon>
        <taxon>Euheterodonta</taxon>
        <taxon>Imparidentia</taxon>
        <taxon>Neoheterodontei</taxon>
        <taxon>Myida</taxon>
        <taxon>Dreissenoidea</taxon>
        <taxon>Dreissenidae</taxon>
        <taxon>Dreissena</taxon>
    </lineage>
</organism>
<keyword evidence="1" id="KW-0472">Membrane</keyword>